<name>A0A9N8ZHT6_9GLOM</name>
<comment type="caution">
    <text evidence="3">The sequence shown here is derived from an EMBL/GenBank/DDBJ whole genome shotgun (WGS) entry which is preliminary data.</text>
</comment>
<dbReference type="InterPro" id="IPR036322">
    <property type="entry name" value="WD40_repeat_dom_sf"/>
</dbReference>
<dbReference type="GO" id="GO:0080008">
    <property type="term" value="C:Cul4-RING E3 ubiquitin ligase complex"/>
    <property type="evidence" value="ECO:0007669"/>
    <property type="project" value="TreeGrafter"/>
</dbReference>
<evidence type="ECO:0000313" key="3">
    <source>
        <dbReference type="EMBL" id="CAG8496252.1"/>
    </source>
</evidence>
<keyword evidence="1" id="KW-0853">WD repeat</keyword>
<dbReference type="Pfam" id="PF00400">
    <property type="entry name" value="WD40"/>
    <property type="match status" value="4"/>
</dbReference>
<dbReference type="SMART" id="SM00320">
    <property type="entry name" value="WD40"/>
    <property type="match status" value="6"/>
</dbReference>
<dbReference type="Proteomes" id="UP000789739">
    <property type="component" value="Unassembled WGS sequence"/>
</dbReference>
<dbReference type="InterPro" id="IPR051859">
    <property type="entry name" value="DCAF"/>
</dbReference>
<feature type="compositionally biased region" description="Acidic residues" evidence="2">
    <location>
        <begin position="31"/>
        <end position="43"/>
    </location>
</feature>
<protein>
    <submittedName>
        <fullName evidence="3">8795_t:CDS:1</fullName>
    </submittedName>
</protein>
<evidence type="ECO:0000256" key="2">
    <source>
        <dbReference type="SAM" id="MobiDB-lite"/>
    </source>
</evidence>
<dbReference type="OrthoDB" id="63070at2759"/>
<evidence type="ECO:0000256" key="1">
    <source>
        <dbReference type="PROSITE-ProRule" id="PRU00221"/>
    </source>
</evidence>
<dbReference type="GO" id="GO:0043161">
    <property type="term" value="P:proteasome-mediated ubiquitin-dependent protein catabolic process"/>
    <property type="evidence" value="ECO:0007669"/>
    <property type="project" value="TreeGrafter"/>
</dbReference>
<dbReference type="EMBL" id="CAJVPI010000182">
    <property type="protein sequence ID" value="CAG8496252.1"/>
    <property type="molecule type" value="Genomic_DNA"/>
</dbReference>
<dbReference type="AlphaFoldDB" id="A0A9N8ZHT6"/>
<dbReference type="InterPro" id="IPR001680">
    <property type="entry name" value="WD40_rpt"/>
</dbReference>
<evidence type="ECO:0000313" key="4">
    <source>
        <dbReference type="Proteomes" id="UP000789739"/>
    </source>
</evidence>
<dbReference type="PROSITE" id="PS50294">
    <property type="entry name" value="WD_REPEATS_REGION"/>
    <property type="match status" value="2"/>
</dbReference>
<dbReference type="SUPFAM" id="SSF50978">
    <property type="entry name" value="WD40 repeat-like"/>
    <property type="match status" value="1"/>
</dbReference>
<reference evidence="3" key="1">
    <citation type="submission" date="2021-06" db="EMBL/GenBank/DDBJ databases">
        <authorList>
            <person name="Kallberg Y."/>
            <person name="Tangrot J."/>
            <person name="Rosling A."/>
        </authorList>
    </citation>
    <scope>NUCLEOTIDE SEQUENCE</scope>
    <source>
        <strain evidence="3">BR232B</strain>
    </source>
</reference>
<feature type="region of interest" description="Disordered" evidence="2">
    <location>
        <begin position="1"/>
        <end position="45"/>
    </location>
</feature>
<keyword evidence="4" id="KW-1185">Reference proteome</keyword>
<dbReference type="PANTHER" id="PTHR19847">
    <property type="entry name" value="DDB1- AND CUL4-ASSOCIATED FACTOR 11"/>
    <property type="match status" value="1"/>
</dbReference>
<feature type="repeat" description="WD" evidence="1">
    <location>
        <begin position="325"/>
        <end position="359"/>
    </location>
</feature>
<gene>
    <name evidence="3" type="ORF">PBRASI_LOCUS2368</name>
</gene>
<feature type="repeat" description="WD" evidence="1">
    <location>
        <begin position="279"/>
        <end position="321"/>
    </location>
</feature>
<organism evidence="3 4">
    <name type="scientific">Paraglomus brasilianum</name>
    <dbReference type="NCBI Taxonomy" id="144538"/>
    <lineage>
        <taxon>Eukaryota</taxon>
        <taxon>Fungi</taxon>
        <taxon>Fungi incertae sedis</taxon>
        <taxon>Mucoromycota</taxon>
        <taxon>Glomeromycotina</taxon>
        <taxon>Glomeromycetes</taxon>
        <taxon>Paraglomerales</taxon>
        <taxon>Paraglomeraceae</taxon>
        <taxon>Paraglomus</taxon>
    </lineage>
</organism>
<accession>A0A9N8ZHT6</accession>
<dbReference type="Gene3D" id="2.130.10.10">
    <property type="entry name" value="YVTN repeat-like/Quinoprotein amine dehydrogenase"/>
    <property type="match status" value="2"/>
</dbReference>
<sequence>MDSLLFDEDDELEVEEAEQGSRGANARDQGEDASEETSSDTEETITIPRASHLSRLFEQFMASVRSPVLSTRSDYERYTNSWVDISNPVGVALLRSGEFGVVEDDENRNLCHKLYIRETRARHFPRELLMKSFLPNSRAKVLTRYPARAYSGQYSQDGSLFYTCCQDFRVHIYDATDPIKLKPKKTITGDIGRWTITDANLSANNDWIAYTSITSVAYIAKTAVGDDLRVPLDFSSRGMLDFGLWSIRFSSDSRELIAGSNNCNIYVYDIESRRVVLQIEGHHDEVNAVCFADESSNILYSGSDDTFIKVWDRRSMRNEKPSGVLVGHLEGITYVSSKGDGRYCLSNSKDQTMKLWDIRKMVSADRFRSERLVAHMEERRGTLDLRWDYRYMPYPGDPDERHPHDVSVMTYRGHSVLKTLIRCHFSPVHTTGQRYVYSGSEDGHVRIYSIDGRTVRRLDTATEADARSRTSNRYYPSSHPTARDVSWHPYLPVIASTSWSGSRGATGTIVAHTYEDQSQN</sequence>
<feature type="compositionally biased region" description="Acidic residues" evidence="2">
    <location>
        <begin position="1"/>
        <end position="18"/>
    </location>
</feature>
<dbReference type="PROSITE" id="PS50082">
    <property type="entry name" value="WD_REPEATS_2"/>
    <property type="match status" value="2"/>
</dbReference>
<proteinExistence type="predicted"/>
<dbReference type="PANTHER" id="PTHR19847:SF7">
    <property type="entry name" value="DDB1- AND CUL4-ASSOCIATED FACTOR 11"/>
    <property type="match status" value="1"/>
</dbReference>
<dbReference type="InterPro" id="IPR015943">
    <property type="entry name" value="WD40/YVTN_repeat-like_dom_sf"/>
</dbReference>